<accession>A0A2S8FWF7</accession>
<reference evidence="1 2" key="1">
    <citation type="submission" date="2018-02" db="EMBL/GenBank/DDBJ databases">
        <title>Comparative genomes isolates from brazilian mangrove.</title>
        <authorList>
            <person name="Araujo J.E."/>
            <person name="Taketani R.G."/>
            <person name="Silva M.C.P."/>
            <person name="Loureco M.V."/>
            <person name="Andreote F.D."/>
        </authorList>
    </citation>
    <scope>NUCLEOTIDE SEQUENCE [LARGE SCALE GENOMIC DNA]</scope>
    <source>
        <strain evidence="1 2">NAP PRIS-MGV</strain>
    </source>
</reference>
<sequence length="151" mass="17590">MDIPLYTVGRTNIDNREPFPLASDMKIRWRRTPKEMAAEFAKTRTPQSDDEFFRACDLPDDDLARQSALAVRRTTAAYGRIDPEFIRPTDRYPEELTNLTGWDKIDFVDWLAELEAMLDETLSDNADQWLALEFSVKELVQTTDRIRRGET</sequence>
<comment type="caution">
    <text evidence="1">The sequence shown here is derived from an EMBL/GenBank/DDBJ whole genome shotgun (WGS) entry which is preliminary data.</text>
</comment>
<gene>
    <name evidence="1" type="ORF">C5Y98_12485</name>
</gene>
<dbReference type="Proteomes" id="UP000239388">
    <property type="component" value="Unassembled WGS sequence"/>
</dbReference>
<dbReference type="EMBL" id="PUIB01000013">
    <property type="protein sequence ID" value="PQO36508.1"/>
    <property type="molecule type" value="Genomic_DNA"/>
</dbReference>
<dbReference type="AlphaFoldDB" id="A0A2S8FWF7"/>
<evidence type="ECO:0000313" key="1">
    <source>
        <dbReference type="EMBL" id="PQO36508.1"/>
    </source>
</evidence>
<protein>
    <submittedName>
        <fullName evidence="1">Uncharacterized protein</fullName>
    </submittedName>
</protein>
<name>A0A2S8FWF7_9BACT</name>
<evidence type="ECO:0000313" key="2">
    <source>
        <dbReference type="Proteomes" id="UP000239388"/>
    </source>
</evidence>
<organism evidence="1 2">
    <name type="scientific">Blastopirellula marina</name>
    <dbReference type="NCBI Taxonomy" id="124"/>
    <lineage>
        <taxon>Bacteria</taxon>
        <taxon>Pseudomonadati</taxon>
        <taxon>Planctomycetota</taxon>
        <taxon>Planctomycetia</taxon>
        <taxon>Pirellulales</taxon>
        <taxon>Pirellulaceae</taxon>
        <taxon>Blastopirellula</taxon>
    </lineage>
</organism>
<proteinExistence type="predicted"/>